<dbReference type="Pfam" id="PF00308">
    <property type="entry name" value="Bac_DnaA"/>
    <property type="match status" value="1"/>
</dbReference>
<dbReference type="SMART" id="SM00382">
    <property type="entry name" value="AAA"/>
    <property type="match status" value="1"/>
</dbReference>
<dbReference type="GO" id="GO:0006270">
    <property type="term" value="P:DNA replication initiation"/>
    <property type="evidence" value="ECO:0007669"/>
    <property type="project" value="UniProtKB-UniRule"/>
</dbReference>
<dbReference type="SUPFAM" id="SSF52540">
    <property type="entry name" value="P-loop containing nucleoside triphosphate hydrolases"/>
    <property type="match status" value="1"/>
</dbReference>
<comment type="function">
    <text evidence="8 10">Plays an essential role in the initiation and regulation of chromosomal replication. ATP-DnaA binds to the origin of replication (oriC) to initiate formation of the DNA replication initiation complex once per cell cycle. Binds the DnaA box (a 9 base pair repeat at the origin) and separates the double-stranded (ds)DNA. Forms a right-handed helical filament on oriC DNA; dsDNA binds to the exterior of the filament while single-stranded (ss)DNA is stabiized in the filament's interior. The ATP-DnaA-oriC complex binds and stabilizes one strand of the AT-rich DNA unwinding element (DUE), permitting loading of DNA polymerase. After initiation quickly degrades to an ADP-DnaA complex that is not apt for DNA replication. Binds acidic phospholipids.</text>
</comment>
<dbReference type="PROSITE" id="PS01008">
    <property type="entry name" value="DNAA"/>
    <property type="match status" value="1"/>
</dbReference>
<reference evidence="14 17" key="1">
    <citation type="submission" date="2014-07" db="EMBL/GenBank/DDBJ databases">
        <title>Porphyromonadaceae bacterium OUH 308042 = ATCC BAA-2681 = DSM 28342 draft genome.</title>
        <authorList>
            <person name="Sydenham T.V."/>
            <person name="Hasman H."/>
            <person name="Justensen U.S."/>
        </authorList>
    </citation>
    <scope>NUCLEOTIDE SEQUENCE [LARGE SCALE GENOMIC DNA]</scope>
    <source>
        <strain evidence="14 17">OUH 308042</strain>
    </source>
</reference>
<evidence type="ECO:0000313" key="16">
    <source>
        <dbReference type="Proteomes" id="UP000031937"/>
    </source>
</evidence>
<dbReference type="InterPro" id="IPR013317">
    <property type="entry name" value="DnaA_dom"/>
</dbReference>
<dbReference type="Pfam" id="PF11638">
    <property type="entry name" value="DnaA_N"/>
    <property type="match status" value="1"/>
</dbReference>
<evidence type="ECO:0000259" key="13">
    <source>
        <dbReference type="SMART" id="SM00760"/>
    </source>
</evidence>
<keyword evidence="3 8" id="KW-0235">DNA replication</keyword>
<feature type="region of interest" description="Domain I, interacts with DnaA modulators" evidence="8">
    <location>
        <begin position="1"/>
        <end position="106"/>
    </location>
</feature>
<dbReference type="Gene3D" id="1.10.1750.10">
    <property type="match status" value="1"/>
</dbReference>
<keyword evidence="7 8" id="KW-0238">DNA-binding</keyword>
<dbReference type="Pfam" id="PF08299">
    <property type="entry name" value="Bac_DnaA_C"/>
    <property type="match status" value="1"/>
</dbReference>
<evidence type="ECO:0000313" key="17">
    <source>
        <dbReference type="Proteomes" id="UP000031980"/>
    </source>
</evidence>
<dbReference type="InterPro" id="IPR038454">
    <property type="entry name" value="DnaA_N_sf"/>
</dbReference>
<comment type="caution">
    <text evidence="8">Lacks conserved residue(s) required for the propagation of feature annotation.</text>
</comment>
<evidence type="ECO:0000313" key="15">
    <source>
        <dbReference type="EMBL" id="KIO46841.1"/>
    </source>
</evidence>
<evidence type="ECO:0000256" key="9">
    <source>
        <dbReference type="NCBIfam" id="TIGR00362"/>
    </source>
</evidence>
<comment type="similarity">
    <text evidence="1 8 11">Belongs to the DnaA family.</text>
</comment>
<dbReference type="InterPro" id="IPR010921">
    <property type="entry name" value="Trp_repressor/repl_initiator"/>
</dbReference>
<dbReference type="InterPro" id="IPR027417">
    <property type="entry name" value="P-loop_NTPase"/>
</dbReference>
<feature type="binding site" evidence="8">
    <location>
        <position position="181"/>
    </location>
    <ligand>
        <name>ATP</name>
        <dbReference type="ChEBI" id="CHEBI:30616"/>
    </ligand>
</feature>
<dbReference type="InterPro" id="IPR024633">
    <property type="entry name" value="DnaA_N_dom"/>
</dbReference>
<dbReference type="GO" id="GO:0008289">
    <property type="term" value="F:lipid binding"/>
    <property type="evidence" value="ECO:0007669"/>
    <property type="project" value="UniProtKB-KW"/>
</dbReference>
<dbReference type="Gene3D" id="3.40.50.300">
    <property type="entry name" value="P-loop containing nucleotide triphosphate hydrolases"/>
    <property type="match status" value="1"/>
</dbReference>
<gene>
    <name evidence="8" type="primary">dnaA</name>
    <name evidence="14" type="ORF">BA92_02630</name>
    <name evidence="15" type="ORF">IE90_02120</name>
</gene>
<dbReference type="NCBIfam" id="TIGR00362">
    <property type="entry name" value="DnaA"/>
    <property type="match status" value="1"/>
</dbReference>
<dbReference type="RefSeq" id="WP_041502263.1">
    <property type="nucleotide sequence ID" value="NZ_JPIT01000008.1"/>
</dbReference>
<evidence type="ECO:0000256" key="8">
    <source>
        <dbReference type="HAMAP-Rule" id="MF_00377"/>
    </source>
</evidence>
<comment type="caution">
    <text evidence="14">The sequence shown here is derived from an EMBL/GenBank/DDBJ whole genome shotgun (WGS) entry which is preliminary data.</text>
</comment>
<comment type="subcellular location">
    <subcellularLocation>
        <location evidence="8">Cytoplasm</location>
    </subcellularLocation>
</comment>
<comment type="domain">
    <text evidence="8">Domain I is involved in oligomerization and binding regulators, domain II is flexibile and of varying length in different bacteria, domain III forms the AAA+ region, while domain IV binds dsDNA.</text>
</comment>
<evidence type="ECO:0000256" key="10">
    <source>
        <dbReference type="RuleBase" id="RU000577"/>
    </source>
</evidence>
<evidence type="ECO:0000256" key="11">
    <source>
        <dbReference type="RuleBase" id="RU004227"/>
    </source>
</evidence>
<feature type="binding site" evidence="8">
    <location>
        <position position="184"/>
    </location>
    <ligand>
        <name>ATP</name>
        <dbReference type="ChEBI" id="CHEBI:30616"/>
    </ligand>
</feature>
<feature type="region of interest" description="Domain IV, binds dsDNA" evidence="8">
    <location>
        <begin position="354"/>
        <end position="475"/>
    </location>
</feature>
<evidence type="ECO:0000256" key="7">
    <source>
        <dbReference type="ARBA" id="ARBA00023125"/>
    </source>
</evidence>
<evidence type="ECO:0000259" key="12">
    <source>
        <dbReference type="SMART" id="SM00382"/>
    </source>
</evidence>
<dbReference type="Gene3D" id="3.30.300.180">
    <property type="match status" value="1"/>
</dbReference>
<dbReference type="SUPFAM" id="SSF48295">
    <property type="entry name" value="TrpR-like"/>
    <property type="match status" value="1"/>
</dbReference>
<protein>
    <recommendedName>
        <fullName evidence="8 9">Chromosomal replication initiator protein DnaA</fullName>
    </recommendedName>
</protein>
<keyword evidence="5 8" id="KW-0067">ATP-binding</keyword>
<evidence type="ECO:0000256" key="2">
    <source>
        <dbReference type="ARBA" id="ARBA00022490"/>
    </source>
</evidence>
<dbReference type="InterPro" id="IPR001957">
    <property type="entry name" value="Chromosome_initiator_DnaA"/>
</dbReference>
<dbReference type="InterPro" id="IPR013159">
    <property type="entry name" value="DnaA_C"/>
</dbReference>
<evidence type="ECO:0000256" key="4">
    <source>
        <dbReference type="ARBA" id="ARBA00022741"/>
    </source>
</evidence>
<dbReference type="OrthoDB" id="9807019at2"/>
<keyword evidence="4 8" id="KW-0547">Nucleotide-binding</keyword>
<feature type="binding site" evidence="8">
    <location>
        <position position="183"/>
    </location>
    <ligand>
        <name>ATP</name>
        <dbReference type="ChEBI" id="CHEBI:30616"/>
    </ligand>
</feature>
<dbReference type="GO" id="GO:0005737">
    <property type="term" value="C:cytoplasm"/>
    <property type="evidence" value="ECO:0007669"/>
    <property type="project" value="UniProtKB-SubCell"/>
</dbReference>
<dbReference type="PANTHER" id="PTHR30050:SF2">
    <property type="entry name" value="CHROMOSOMAL REPLICATION INITIATOR PROTEIN DNAA"/>
    <property type="match status" value="1"/>
</dbReference>
<evidence type="ECO:0000256" key="6">
    <source>
        <dbReference type="ARBA" id="ARBA00023121"/>
    </source>
</evidence>
<dbReference type="CDD" id="cd06571">
    <property type="entry name" value="Bac_DnaA_C"/>
    <property type="match status" value="1"/>
</dbReference>
<evidence type="ECO:0000313" key="14">
    <source>
        <dbReference type="EMBL" id="KIO46773.1"/>
    </source>
</evidence>
<keyword evidence="6 8" id="KW-0446">Lipid-binding</keyword>
<organism evidence="14 17">
    <name type="scientific">Sanguibacteroides justesenii</name>
    <dbReference type="NCBI Taxonomy" id="1547597"/>
    <lineage>
        <taxon>Bacteria</taxon>
        <taxon>Pseudomonadati</taxon>
        <taxon>Bacteroidota</taxon>
        <taxon>Bacteroidia</taxon>
        <taxon>Bacteroidales</taxon>
        <taxon>Porphyromonadaceae</taxon>
        <taxon>Sanguibacteroides</taxon>
    </lineage>
</organism>
<feature type="domain" description="Chromosomal replication initiator DnaA C-terminal" evidence="13">
    <location>
        <begin position="381"/>
        <end position="450"/>
    </location>
</feature>
<dbReference type="GO" id="GO:0006275">
    <property type="term" value="P:regulation of DNA replication"/>
    <property type="evidence" value="ECO:0007669"/>
    <property type="project" value="UniProtKB-UniRule"/>
</dbReference>
<evidence type="ECO:0000256" key="5">
    <source>
        <dbReference type="ARBA" id="ARBA00022840"/>
    </source>
</evidence>
<dbReference type="FunFam" id="3.40.50.300:FF:000668">
    <property type="entry name" value="Chromosomal replication initiator protein DnaA"/>
    <property type="match status" value="1"/>
</dbReference>
<dbReference type="PRINTS" id="PR00051">
    <property type="entry name" value="DNAA"/>
</dbReference>
<feature type="binding site" evidence="8">
    <location>
        <position position="185"/>
    </location>
    <ligand>
        <name>ATP</name>
        <dbReference type="ChEBI" id="CHEBI:30616"/>
    </ligand>
</feature>
<dbReference type="EMBL" id="JPIT01000008">
    <property type="protein sequence ID" value="KIO46841.1"/>
    <property type="molecule type" value="Genomic_DNA"/>
</dbReference>
<dbReference type="InterPro" id="IPR018312">
    <property type="entry name" value="Chromosome_initiator_DnaA_CS"/>
</dbReference>
<dbReference type="Proteomes" id="UP000031937">
    <property type="component" value="Unassembled WGS sequence"/>
</dbReference>
<dbReference type="InterPro" id="IPR003593">
    <property type="entry name" value="AAA+_ATPase"/>
</dbReference>
<dbReference type="GO" id="GO:0003688">
    <property type="term" value="F:DNA replication origin binding"/>
    <property type="evidence" value="ECO:0007669"/>
    <property type="project" value="UniProtKB-UniRule"/>
</dbReference>
<dbReference type="GO" id="GO:0005886">
    <property type="term" value="C:plasma membrane"/>
    <property type="evidence" value="ECO:0007669"/>
    <property type="project" value="TreeGrafter"/>
</dbReference>
<dbReference type="AlphaFoldDB" id="A0A0C3MJD0"/>
<comment type="subunit">
    <text evidence="8">Oligomerizes as a right-handed, spiral filament on DNA at oriC.</text>
</comment>
<proteinExistence type="inferred from homology"/>
<accession>A0A0C3MJD0</accession>
<dbReference type="GO" id="GO:0005524">
    <property type="term" value="F:ATP binding"/>
    <property type="evidence" value="ECO:0007669"/>
    <property type="project" value="UniProtKB-UniRule"/>
</dbReference>
<dbReference type="InterPro" id="IPR020591">
    <property type="entry name" value="Chromosome_initiator_DnaA-like"/>
</dbReference>
<evidence type="ECO:0000256" key="1">
    <source>
        <dbReference type="ARBA" id="ARBA00006583"/>
    </source>
</evidence>
<dbReference type="EMBL" id="JPIU01000025">
    <property type="protein sequence ID" value="KIO46773.1"/>
    <property type="molecule type" value="Genomic_DNA"/>
</dbReference>
<name>A0A0C3MJD0_9PORP</name>
<keyword evidence="2 8" id="KW-0963">Cytoplasm</keyword>
<keyword evidence="17" id="KW-1185">Reference proteome</keyword>
<dbReference type="CDD" id="cd00009">
    <property type="entry name" value="AAA"/>
    <property type="match status" value="1"/>
</dbReference>
<evidence type="ECO:0000256" key="3">
    <source>
        <dbReference type="ARBA" id="ARBA00022705"/>
    </source>
</evidence>
<sequence length="475" mass="54330">MRMDCNSIWAECLSLIREQVPPKTFKTWFEPIHALSFQQDVLIIQVPSLYVYECLEEHFVEILRNAIRSVIGPTAKLEYSVVVEESRRTEPLSVKMSSNHTKKIEPNTAYYDKTANGTALKNPFERCNNRLQIDSQLNPSYTLESYIEGSCNRLAKSAGVAIAQSPGGTAFNPLLIYGGSGLGKTHLAQAVGLEVKQNFPEKVVLYVTTNVFQTQFTEAVRKNEINDFLHFYQLIDVLILDDIHELAGKTATQNTFFHIFNHLHQSGKQLILTSDRAPAELSGLEERLLSRFRWGLSAEIKAPDFETRMEIARFKAKKDGIDFSDEILEYICKYVNNNVRELEGAMISLLAQSTFNRKDLTVEVVKEILGKMVKRQMAELTVERIREVVCEYFNMPAQLLQEKTRKREVVQARQLAMYFSKNFTNASLSYIGNQIGKKDHTTVLYACKAVSDQMETDRAFRSRVEELQKKLYCNN</sequence>
<dbReference type="Proteomes" id="UP000031980">
    <property type="component" value="Unassembled WGS sequence"/>
</dbReference>
<dbReference type="PANTHER" id="PTHR30050">
    <property type="entry name" value="CHROMOSOMAL REPLICATION INITIATOR PROTEIN DNAA"/>
    <property type="match status" value="1"/>
</dbReference>
<reference evidence="15 16" key="2">
    <citation type="submission" date="2014-07" db="EMBL/GenBank/DDBJ databases">
        <title>Porphyromonadaceae bacterium OUH 334697 = ATCC BAA-2682 = DSM 28341 draft genome.</title>
        <authorList>
            <person name="Sydenham T.V."/>
            <person name="Hasman H."/>
            <person name="Justesen U.S."/>
        </authorList>
    </citation>
    <scope>NUCLEOTIDE SEQUENCE [LARGE SCALE GENOMIC DNA]</scope>
    <source>
        <strain evidence="15 16">OUH 334697</strain>
    </source>
</reference>
<dbReference type="SMART" id="SM00760">
    <property type="entry name" value="Bac_DnaA_C"/>
    <property type="match status" value="1"/>
</dbReference>
<feature type="domain" description="AAA+ ATPase" evidence="12">
    <location>
        <begin position="170"/>
        <end position="301"/>
    </location>
</feature>
<dbReference type="Gene3D" id="1.10.8.60">
    <property type="match status" value="1"/>
</dbReference>
<dbReference type="HAMAP" id="MF_00377">
    <property type="entry name" value="DnaA_bact"/>
    <property type="match status" value="1"/>
</dbReference>